<sequence length="121" mass="13937">EAQGLLAGYCGILEIDGNLFPISFDRWFGPPPSGMPKCYFEDCSKTDIKPQFCFRTTEALAERYCRLSIGKKWASHRQRLWDEFYNPALARDEIVSNVPLGVDKTQWALFVNYHLKPSTKK</sequence>
<dbReference type="Gramene" id="Psat02G0055000-T2">
    <property type="protein sequence ID" value="KAI5433310.1"/>
    <property type="gene ID" value="KIW84_020550"/>
</dbReference>
<evidence type="ECO:0000313" key="2">
    <source>
        <dbReference type="Proteomes" id="UP001058974"/>
    </source>
</evidence>
<gene>
    <name evidence="1" type="ORF">KIW84_020550</name>
</gene>
<comment type="caution">
    <text evidence="1">The sequence shown here is derived from an EMBL/GenBank/DDBJ whole genome shotgun (WGS) entry which is preliminary data.</text>
</comment>
<dbReference type="Proteomes" id="UP001058974">
    <property type="component" value="Chromosome 2"/>
</dbReference>
<keyword evidence="2" id="KW-1185">Reference proteome</keyword>
<evidence type="ECO:0000313" key="1">
    <source>
        <dbReference type="EMBL" id="KAI5433310.1"/>
    </source>
</evidence>
<organism evidence="1 2">
    <name type="scientific">Pisum sativum</name>
    <name type="common">Garden pea</name>
    <name type="synonym">Lathyrus oleraceus</name>
    <dbReference type="NCBI Taxonomy" id="3888"/>
    <lineage>
        <taxon>Eukaryota</taxon>
        <taxon>Viridiplantae</taxon>
        <taxon>Streptophyta</taxon>
        <taxon>Embryophyta</taxon>
        <taxon>Tracheophyta</taxon>
        <taxon>Spermatophyta</taxon>
        <taxon>Magnoliopsida</taxon>
        <taxon>eudicotyledons</taxon>
        <taxon>Gunneridae</taxon>
        <taxon>Pentapetalae</taxon>
        <taxon>rosids</taxon>
        <taxon>fabids</taxon>
        <taxon>Fabales</taxon>
        <taxon>Fabaceae</taxon>
        <taxon>Papilionoideae</taxon>
        <taxon>50 kb inversion clade</taxon>
        <taxon>NPAAA clade</taxon>
        <taxon>Hologalegina</taxon>
        <taxon>IRL clade</taxon>
        <taxon>Fabeae</taxon>
        <taxon>Lathyrus</taxon>
    </lineage>
</organism>
<accession>A0A9D5B7H4</accession>
<dbReference type="AlphaFoldDB" id="A0A9D5B7H4"/>
<dbReference type="PANTHER" id="PTHR33144:SF45">
    <property type="entry name" value="TRANSPOSASE TNP1_EN_SPM-LIKE DOMAIN-CONTAINING PROTEIN"/>
    <property type="match status" value="1"/>
</dbReference>
<protein>
    <submittedName>
        <fullName evidence="1">Uncharacterized protein</fullName>
    </submittedName>
</protein>
<feature type="non-terminal residue" evidence="1">
    <location>
        <position position="121"/>
    </location>
</feature>
<reference evidence="1 2" key="1">
    <citation type="journal article" date="2022" name="Nat. Genet.">
        <title>Improved pea reference genome and pan-genome highlight genomic features and evolutionary characteristics.</title>
        <authorList>
            <person name="Yang T."/>
            <person name="Liu R."/>
            <person name="Luo Y."/>
            <person name="Hu S."/>
            <person name="Wang D."/>
            <person name="Wang C."/>
            <person name="Pandey M.K."/>
            <person name="Ge S."/>
            <person name="Xu Q."/>
            <person name="Li N."/>
            <person name="Li G."/>
            <person name="Huang Y."/>
            <person name="Saxena R.K."/>
            <person name="Ji Y."/>
            <person name="Li M."/>
            <person name="Yan X."/>
            <person name="He Y."/>
            <person name="Liu Y."/>
            <person name="Wang X."/>
            <person name="Xiang C."/>
            <person name="Varshney R.K."/>
            <person name="Ding H."/>
            <person name="Gao S."/>
            <person name="Zong X."/>
        </authorList>
    </citation>
    <scope>NUCLEOTIDE SEQUENCE [LARGE SCALE GENOMIC DNA]</scope>
    <source>
        <strain evidence="1 2">cv. Zhongwan 6</strain>
    </source>
</reference>
<name>A0A9D5B7H4_PEA</name>
<dbReference type="EMBL" id="JAMSHJ010000002">
    <property type="protein sequence ID" value="KAI5433310.1"/>
    <property type="molecule type" value="Genomic_DNA"/>
</dbReference>
<proteinExistence type="predicted"/>
<dbReference type="PANTHER" id="PTHR33144">
    <property type="entry name" value="OS10G0409366 PROTEIN-RELATED"/>
    <property type="match status" value="1"/>
</dbReference>